<dbReference type="GO" id="GO:0030866">
    <property type="term" value="P:cortical actin cytoskeleton organization"/>
    <property type="evidence" value="ECO:0007669"/>
    <property type="project" value="TreeGrafter"/>
</dbReference>
<dbReference type="GO" id="GO:0051015">
    <property type="term" value="F:actin filament binding"/>
    <property type="evidence" value="ECO:0007669"/>
    <property type="project" value="TreeGrafter"/>
</dbReference>
<dbReference type="Gene3D" id="1.20.58.2220">
    <property type="entry name" value="Formin, FH2 domain"/>
    <property type="match status" value="1"/>
</dbReference>
<feature type="compositionally biased region" description="Low complexity" evidence="3">
    <location>
        <begin position="118"/>
        <end position="133"/>
    </location>
</feature>
<feature type="compositionally biased region" description="Basic and acidic residues" evidence="3">
    <location>
        <begin position="46"/>
        <end position="60"/>
    </location>
</feature>
<dbReference type="OrthoDB" id="427644at2759"/>
<dbReference type="GeneID" id="113403331"/>
<feature type="compositionally biased region" description="Basic residues" evidence="3">
    <location>
        <begin position="36"/>
        <end position="45"/>
    </location>
</feature>
<evidence type="ECO:0000313" key="6">
    <source>
        <dbReference type="RefSeq" id="XP_026499664.2"/>
    </source>
</evidence>
<dbReference type="InterPro" id="IPR042201">
    <property type="entry name" value="FH2_Formin_sf"/>
</dbReference>
<protein>
    <submittedName>
        <fullName evidence="6">Uncharacterized protein LOC113403331</fullName>
    </submittedName>
</protein>
<dbReference type="RefSeq" id="XP_026499664.2">
    <property type="nucleotide sequence ID" value="XM_026643879.2"/>
</dbReference>
<feature type="compositionally biased region" description="Basic and acidic residues" evidence="3">
    <location>
        <begin position="104"/>
        <end position="113"/>
    </location>
</feature>
<feature type="region of interest" description="Disordered" evidence="3">
    <location>
        <begin position="1473"/>
        <end position="1499"/>
    </location>
</feature>
<name>A0A8B8IRA2_VANTA</name>
<evidence type="ECO:0000256" key="3">
    <source>
        <dbReference type="SAM" id="MobiDB-lite"/>
    </source>
</evidence>
<dbReference type="GO" id="GO:0008017">
    <property type="term" value="F:microtubule binding"/>
    <property type="evidence" value="ECO:0007669"/>
    <property type="project" value="InterPro"/>
</dbReference>
<feature type="compositionally biased region" description="Basic residues" evidence="3">
    <location>
        <begin position="18"/>
        <end position="28"/>
    </location>
</feature>
<feature type="domain" description="FH2" evidence="4">
    <location>
        <begin position="1043"/>
        <end position="1475"/>
    </location>
</feature>
<feature type="compositionally biased region" description="Polar residues" evidence="3">
    <location>
        <begin position="840"/>
        <end position="854"/>
    </location>
</feature>
<evidence type="ECO:0000313" key="5">
    <source>
        <dbReference type="Proteomes" id="UP001652626"/>
    </source>
</evidence>
<dbReference type="SMART" id="SM00498">
    <property type="entry name" value="FH2"/>
    <property type="match status" value="1"/>
</dbReference>
<dbReference type="InterPro" id="IPR015425">
    <property type="entry name" value="FH2_Formin"/>
</dbReference>
<dbReference type="Proteomes" id="UP001652626">
    <property type="component" value="Chromosome 10"/>
</dbReference>
<organism evidence="5 6">
    <name type="scientific">Vanessa tameamea</name>
    <name type="common">Kamehameha butterfly</name>
    <dbReference type="NCBI Taxonomy" id="334116"/>
    <lineage>
        <taxon>Eukaryota</taxon>
        <taxon>Metazoa</taxon>
        <taxon>Ecdysozoa</taxon>
        <taxon>Arthropoda</taxon>
        <taxon>Hexapoda</taxon>
        <taxon>Insecta</taxon>
        <taxon>Pterygota</taxon>
        <taxon>Neoptera</taxon>
        <taxon>Endopterygota</taxon>
        <taxon>Lepidoptera</taxon>
        <taxon>Glossata</taxon>
        <taxon>Ditrysia</taxon>
        <taxon>Papilionoidea</taxon>
        <taxon>Nymphalidae</taxon>
        <taxon>Nymphalinae</taxon>
        <taxon>Vanessa</taxon>
    </lineage>
</organism>
<dbReference type="SUPFAM" id="SSF101447">
    <property type="entry name" value="Formin homology 2 domain (FH2 domain)"/>
    <property type="match status" value="1"/>
</dbReference>
<feature type="compositionally biased region" description="Pro residues" evidence="3">
    <location>
        <begin position="885"/>
        <end position="1000"/>
    </location>
</feature>
<feature type="region of interest" description="Disordered" evidence="3">
    <location>
        <begin position="825"/>
        <end position="1036"/>
    </location>
</feature>
<feature type="coiled-coil region" evidence="2">
    <location>
        <begin position="1336"/>
        <end position="1363"/>
    </location>
</feature>
<evidence type="ECO:0000256" key="2">
    <source>
        <dbReference type="SAM" id="Coils"/>
    </source>
</evidence>
<sequence>MGNTQAGEKHTKTGKSPGKGKHFIRNLNRKSSNKENKKHGRKKSVDKREAADKDFDKTSESDNNETIEAFDNDMVECVFKTSARDERGVERLSVQSEVTVTRCESQRAERSPTRDQLPAAVVSPADPSSSDSVFTDPLTPLAVELNQCYYSAESDSAHDELPHTLTPSYFDAPAHIGPASTETRPSVTEMLHDDTASLLSTNEMMEKEIKSDVSDISDRNDNSKVMGAILSKSTEQPLEKENECNHDFLENRLKASPGQTSFTISRHRKVELPPVAADSSLNILDNEDCRHSSVSDVPMSDSNVLRKVASLTLDKHTETKVVRPKFVPEKLDFQIYEKFEGQMLLNWFLSSVSEDSHLKNLISSQDLKILGIQYCTHLLAAGVLRQISDKDAPTENIFKPNLMYYWSHMELPASQPVTPGRLDMSSWPPENQQKGLNQFTDICLVENQYNNQNNEDISDIVEAKLVISELKKKLHQLEYELENYKLNKEFGVINKNLQNSFMSIPENLSCRDKTEFINREVQTNATNENNRHTNKPVINTSKDNNLLRASVNMDSNIGLSRIGNKSDLIYNEDKGAKLDSRSEKIENYCKLNKCREPTDLHRNDEIGCIETDNIINGENAKEISTKDLNYLMESLEGPKVNVASESLSEVSFLSSVSEFINNKTDISSNLVEQDNEINNLSIVKIDNKCSDTSHQIPKYTFTEHTMLPEKDKESPSDIISTQACFVNNVCPSDINLCQPVPPPPPPLPGMSPSPPPMPGTINISDDILETHSIVKTSLNGMESTTLESKTLSPLENRSLYESSTLDPSLEYLREKKSTVETIETAEHSLPNMVEQDNSKNKTTPLSSLGKTQPISDKVSLATSPTKSKPVSSTVPSPLPLSSIGLPPPPLPSMAPPPPPLPGMGPPPPPLSGMAPPPPPLPGMGPPPPPLSGMAPPPPPLPGMAPPPPPLPGMGPPPPPLPGMGPPPPPLPGMGPPPPPLPGMGPPPPPLPGMGPPPPPLSGLLPSGPTTPGIPSTPSNTTAGPLPFPAPPAGGWNMQRATLRKTPIKPAAPMKPLYWTRILAAPVLPMCQGEVSESTGMKPLWLEIEEAKLDNIDEFTDLFSRQVVKAPVKKKVEVKTKKIQPIKILDSKRSQNVGILAQSLHVEFSEIENAIYNFDTSVVSLEALQQIYELRASEEELFLIKEHMKNKPDIPLDKPEAFLYELSGIHNFAERISCFTFQAEFDDAVNTIMHKLDNLKHTCEFLMTSESLKQLFAIILAVGNYMNGGNCQRGQADGFGLEILSKLKDVKSKQSNVTLLHFIVRTYMRACGGALASTCALPVPEPGDVRRAAALDFADVADNLAALRKNLDECRDKMEKVIEAYALQKDDDENGYGENAKRLEVFKDKMTTFLNTAEEKLKTENENMCECRNKFIATVKFYQYSPRCGKLDDCEPKEFFSLWTTFCSDFKDIYKKEEQIAIKEKLKETKKLQCERRANTQPKKEGGLKSRLQKLSSARK</sequence>
<gene>
    <name evidence="6" type="primary">LOC113403331</name>
</gene>
<feature type="coiled-coil region" evidence="2">
    <location>
        <begin position="460"/>
        <end position="487"/>
    </location>
</feature>
<feature type="region of interest" description="Disordered" evidence="3">
    <location>
        <begin position="1"/>
        <end position="70"/>
    </location>
</feature>
<evidence type="ECO:0000256" key="1">
    <source>
        <dbReference type="ARBA" id="ARBA00005271"/>
    </source>
</evidence>
<feature type="compositionally biased region" description="Low complexity" evidence="3">
    <location>
        <begin position="863"/>
        <end position="884"/>
    </location>
</feature>
<evidence type="ECO:0000259" key="4">
    <source>
        <dbReference type="PROSITE" id="PS51444"/>
    </source>
</evidence>
<dbReference type="OMA" id="WSHMEMP"/>
<feature type="region of interest" description="Disordered" evidence="3">
    <location>
        <begin position="100"/>
        <end position="133"/>
    </location>
</feature>
<proteinExistence type="inferred from homology"/>
<comment type="similarity">
    <text evidence="1">Belongs to the formin homology family. Cappuccino subfamily.</text>
</comment>
<feature type="compositionally biased region" description="Low complexity" evidence="3">
    <location>
        <begin position="1001"/>
        <end position="1024"/>
    </location>
</feature>
<dbReference type="GO" id="GO:0005737">
    <property type="term" value="C:cytoplasm"/>
    <property type="evidence" value="ECO:0007669"/>
    <property type="project" value="UniProtKB-ARBA"/>
</dbReference>
<dbReference type="PANTHER" id="PTHR45920:SF7">
    <property type="entry name" value="FORMIN-G"/>
    <property type="match status" value="1"/>
</dbReference>
<dbReference type="PROSITE" id="PS51444">
    <property type="entry name" value="FH2"/>
    <property type="match status" value="1"/>
</dbReference>
<keyword evidence="2" id="KW-0175">Coiled coil</keyword>
<accession>A0A8B8IRA2</accession>
<dbReference type="PANTHER" id="PTHR45920">
    <property type="entry name" value="FORMIN HOMOLOGY 2 DOMAIN CONTAINING, ISOFORM I"/>
    <property type="match status" value="1"/>
</dbReference>
<dbReference type="GO" id="GO:0045010">
    <property type="term" value="P:actin nucleation"/>
    <property type="evidence" value="ECO:0007669"/>
    <property type="project" value="InterPro"/>
</dbReference>
<keyword evidence="5" id="KW-1185">Reference proteome</keyword>
<feature type="compositionally biased region" description="Basic and acidic residues" evidence="3">
    <location>
        <begin position="1473"/>
        <end position="1487"/>
    </location>
</feature>
<dbReference type="GO" id="GO:0005884">
    <property type="term" value="C:actin filament"/>
    <property type="evidence" value="ECO:0007669"/>
    <property type="project" value="InterPro"/>
</dbReference>
<reference evidence="6" key="1">
    <citation type="submission" date="2025-08" db="UniProtKB">
        <authorList>
            <consortium name="RefSeq"/>
        </authorList>
    </citation>
    <scope>IDENTIFICATION</scope>
    <source>
        <tissue evidence="6">Whole body</tissue>
    </source>
</reference>
<dbReference type="Pfam" id="PF02181">
    <property type="entry name" value="FH2"/>
    <property type="match status" value="1"/>
</dbReference>